<sequence length="240" mass="27029">MRRIQDPVDFFDMVGQTDWHRAMQRTLIHWMGVHDSHRLLDVGCAAGWFAMQVSPRCQWVTGLDISPEMVRRAELNAQDYRLDNVSFVVGDARDIPLPAASFDWVTCIDVFHLLDDPARALAEMLRVCRPGGQVIVLNPTRQMNPWAAQAYCDRHRLVDFDRDSFLSWATAAARRPALDLESLQRMALACGGRVESSMLLTDGLAVVSRVVHQQTEVYLPHAAASRVVDTSCSHICTKNV</sequence>
<gene>
    <name evidence="5" type="ORF">SAMN05421543_102181</name>
</gene>
<dbReference type="AlphaFoldDB" id="A0A1I7GFY3"/>
<evidence type="ECO:0000256" key="1">
    <source>
        <dbReference type="ARBA" id="ARBA00022603"/>
    </source>
</evidence>
<evidence type="ECO:0000256" key="3">
    <source>
        <dbReference type="ARBA" id="ARBA00022691"/>
    </source>
</evidence>
<dbReference type="CDD" id="cd02440">
    <property type="entry name" value="AdoMet_MTases"/>
    <property type="match status" value="1"/>
</dbReference>
<dbReference type="GO" id="GO:0008757">
    <property type="term" value="F:S-adenosylmethionine-dependent methyltransferase activity"/>
    <property type="evidence" value="ECO:0007669"/>
    <property type="project" value="InterPro"/>
</dbReference>
<protein>
    <submittedName>
        <fullName evidence="5">Methyltransferase domain-containing protein</fullName>
    </submittedName>
</protein>
<keyword evidence="3" id="KW-0949">S-adenosyl-L-methionine</keyword>
<feature type="domain" description="Methyltransferase type 11" evidence="4">
    <location>
        <begin position="40"/>
        <end position="136"/>
    </location>
</feature>
<keyword evidence="6" id="KW-1185">Reference proteome</keyword>
<dbReference type="InterPro" id="IPR029063">
    <property type="entry name" value="SAM-dependent_MTases_sf"/>
</dbReference>
<dbReference type="Proteomes" id="UP000183508">
    <property type="component" value="Unassembled WGS sequence"/>
</dbReference>
<dbReference type="PANTHER" id="PTHR43464:SF19">
    <property type="entry name" value="UBIQUINONE BIOSYNTHESIS O-METHYLTRANSFERASE, MITOCHONDRIAL"/>
    <property type="match status" value="1"/>
</dbReference>
<name>A0A1I7GFY3_9BACL</name>
<dbReference type="EMBL" id="FPBV01000002">
    <property type="protein sequence ID" value="SFU47318.1"/>
    <property type="molecule type" value="Genomic_DNA"/>
</dbReference>
<dbReference type="RefSeq" id="WP_175511427.1">
    <property type="nucleotide sequence ID" value="NZ_FPBV01000002.1"/>
</dbReference>
<evidence type="ECO:0000259" key="4">
    <source>
        <dbReference type="Pfam" id="PF08241"/>
    </source>
</evidence>
<reference evidence="6" key="1">
    <citation type="submission" date="2016-10" db="EMBL/GenBank/DDBJ databases">
        <authorList>
            <person name="Varghese N."/>
        </authorList>
    </citation>
    <scope>NUCLEOTIDE SEQUENCE [LARGE SCALE GENOMIC DNA]</scope>
    <source>
        <strain evidence="6">DSM 17980</strain>
    </source>
</reference>
<dbReference type="STRING" id="392015.SAMN05421543_102181"/>
<dbReference type="Gene3D" id="3.40.50.150">
    <property type="entry name" value="Vaccinia Virus protein VP39"/>
    <property type="match status" value="1"/>
</dbReference>
<dbReference type="Pfam" id="PF08241">
    <property type="entry name" value="Methyltransf_11"/>
    <property type="match status" value="1"/>
</dbReference>
<evidence type="ECO:0000313" key="6">
    <source>
        <dbReference type="Proteomes" id="UP000183508"/>
    </source>
</evidence>
<evidence type="ECO:0000256" key="2">
    <source>
        <dbReference type="ARBA" id="ARBA00022679"/>
    </source>
</evidence>
<dbReference type="GO" id="GO:0032259">
    <property type="term" value="P:methylation"/>
    <property type="evidence" value="ECO:0007669"/>
    <property type="project" value="UniProtKB-KW"/>
</dbReference>
<evidence type="ECO:0000313" key="5">
    <source>
        <dbReference type="EMBL" id="SFU47318.1"/>
    </source>
</evidence>
<dbReference type="InterPro" id="IPR013216">
    <property type="entry name" value="Methyltransf_11"/>
</dbReference>
<proteinExistence type="predicted"/>
<organism evidence="5 6">
    <name type="scientific">Alicyclobacillus macrosporangiidus</name>
    <dbReference type="NCBI Taxonomy" id="392015"/>
    <lineage>
        <taxon>Bacteria</taxon>
        <taxon>Bacillati</taxon>
        <taxon>Bacillota</taxon>
        <taxon>Bacilli</taxon>
        <taxon>Bacillales</taxon>
        <taxon>Alicyclobacillaceae</taxon>
        <taxon>Alicyclobacillus</taxon>
    </lineage>
</organism>
<dbReference type="PANTHER" id="PTHR43464">
    <property type="entry name" value="METHYLTRANSFERASE"/>
    <property type="match status" value="1"/>
</dbReference>
<keyword evidence="1 5" id="KW-0489">Methyltransferase</keyword>
<dbReference type="SUPFAM" id="SSF53335">
    <property type="entry name" value="S-adenosyl-L-methionine-dependent methyltransferases"/>
    <property type="match status" value="1"/>
</dbReference>
<dbReference type="eggNOG" id="COG2226">
    <property type="taxonomic scope" value="Bacteria"/>
</dbReference>
<keyword evidence="2 5" id="KW-0808">Transferase</keyword>
<accession>A0A1I7GFY3</accession>